<evidence type="ECO:0000256" key="14">
    <source>
        <dbReference type="SAM" id="Phobius"/>
    </source>
</evidence>
<name>A0A6P8IBE2_ACTTE</name>
<evidence type="ECO:0000313" key="17">
    <source>
        <dbReference type="RefSeq" id="XP_031562772.1"/>
    </source>
</evidence>
<evidence type="ECO:0000256" key="8">
    <source>
        <dbReference type="ARBA" id="ARBA00023065"/>
    </source>
</evidence>
<dbReference type="RefSeq" id="XP_031562772.1">
    <property type="nucleotide sequence ID" value="XM_031706912.1"/>
</dbReference>
<evidence type="ECO:0000256" key="1">
    <source>
        <dbReference type="ARBA" id="ARBA00004141"/>
    </source>
</evidence>
<evidence type="ECO:0000256" key="11">
    <source>
        <dbReference type="ARBA" id="ARBA00023303"/>
    </source>
</evidence>
<keyword evidence="5" id="KW-0677">Repeat</keyword>
<feature type="repeat" description="ANK" evidence="12">
    <location>
        <begin position="441"/>
        <end position="473"/>
    </location>
</feature>
<feature type="transmembrane region" description="Helical" evidence="14">
    <location>
        <begin position="784"/>
        <end position="807"/>
    </location>
</feature>
<keyword evidence="8" id="KW-0406">Ion transport</keyword>
<dbReference type="GO" id="GO:0005216">
    <property type="term" value="F:monoatomic ion channel activity"/>
    <property type="evidence" value="ECO:0007669"/>
    <property type="project" value="InterPro"/>
</dbReference>
<dbReference type="Gene3D" id="1.25.40.20">
    <property type="entry name" value="Ankyrin repeat-containing domain"/>
    <property type="match status" value="6"/>
</dbReference>
<feature type="repeat" description="ANK" evidence="12">
    <location>
        <begin position="204"/>
        <end position="236"/>
    </location>
</feature>
<evidence type="ECO:0000256" key="12">
    <source>
        <dbReference type="PROSITE-ProRule" id="PRU00023"/>
    </source>
</evidence>
<evidence type="ECO:0000256" key="6">
    <source>
        <dbReference type="ARBA" id="ARBA00022989"/>
    </source>
</evidence>
<feature type="domain" description="Ion transport" evidence="15">
    <location>
        <begin position="746"/>
        <end position="999"/>
    </location>
</feature>
<dbReference type="InterPro" id="IPR002110">
    <property type="entry name" value="Ankyrin_rpt"/>
</dbReference>
<keyword evidence="6 14" id="KW-1133">Transmembrane helix</keyword>
<feature type="transmembrane region" description="Helical" evidence="14">
    <location>
        <begin position="819"/>
        <end position="840"/>
    </location>
</feature>
<keyword evidence="4 14" id="KW-0812">Transmembrane</keyword>
<dbReference type="GeneID" id="116298435"/>
<evidence type="ECO:0000259" key="15">
    <source>
        <dbReference type="Pfam" id="PF00520"/>
    </source>
</evidence>
<keyword evidence="10" id="KW-0325">Glycoprotein</keyword>
<evidence type="ECO:0000256" key="5">
    <source>
        <dbReference type="ARBA" id="ARBA00022737"/>
    </source>
</evidence>
<proteinExistence type="predicted"/>
<dbReference type="Gene3D" id="1.10.287.70">
    <property type="match status" value="1"/>
</dbReference>
<feature type="repeat" description="ANK" evidence="12">
    <location>
        <begin position="342"/>
        <end position="374"/>
    </location>
</feature>
<dbReference type="GO" id="GO:1902495">
    <property type="term" value="C:transmembrane transporter complex"/>
    <property type="evidence" value="ECO:0007669"/>
    <property type="project" value="TreeGrafter"/>
</dbReference>
<dbReference type="Proteomes" id="UP000515163">
    <property type="component" value="Unplaced"/>
</dbReference>
<accession>A0A6P8IBE2</accession>
<dbReference type="AlphaFoldDB" id="A0A6P8IBE2"/>
<feature type="transmembrane region" description="Helical" evidence="14">
    <location>
        <begin position="740"/>
        <end position="764"/>
    </location>
</feature>
<feature type="repeat" description="ANK" evidence="12">
    <location>
        <begin position="508"/>
        <end position="540"/>
    </location>
</feature>
<dbReference type="OrthoDB" id="1661883at2759"/>
<dbReference type="PROSITE" id="PS50088">
    <property type="entry name" value="ANK_REPEAT"/>
    <property type="match status" value="9"/>
</dbReference>
<keyword evidence="2" id="KW-0813">Transport</keyword>
<dbReference type="PANTHER" id="PTHR47143">
    <property type="entry name" value="TRANSIENT RECEPTOR POTENTIAL CATION CHANNEL PROTEIN PAINLESS"/>
    <property type="match status" value="1"/>
</dbReference>
<feature type="transmembrane region" description="Helical" evidence="14">
    <location>
        <begin position="846"/>
        <end position="865"/>
    </location>
</feature>
<protein>
    <submittedName>
        <fullName evidence="17">Transient receptor potential cation channel subfamily A member 1-like</fullName>
    </submittedName>
</protein>
<feature type="transmembrane region" description="Helical" evidence="14">
    <location>
        <begin position="966"/>
        <end position="989"/>
    </location>
</feature>
<evidence type="ECO:0000256" key="9">
    <source>
        <dbReference type="ARBA" id="ARBA00023136"/>
    </source>
</evidence>
<keyword evidence="9 14" id="KW-0472">Membrane</keyword>
<dbReference type="InterPro" id="IPR036770">
    <property type="entry name" value="Ankyrin_rpt-contain_sf"/>
</dbReference>
<evidence type="ECO:0000256" key="3">
    <source>
        <dbReference type="ARBA" id="ARBA00022606"/>
    </source>
</evidence>
<dbReference type="SUPFAM" id="SSF48403">
    <property type="entry name" value="Ankyrin repeat"/>
    <property type="match status" value="2"/>
</dbReference>
<feature type="transmembrane region" description="Helical" evidence="14">
    <location>
        <begin position="885"/>
        <end position="908"/>
    </location>
</feature>
<dbReference type="InterPro" id="IPR052076">
    <property type="entry name" value="TRP_cation_channel"/>
</dbReference>
<feature type="repeat" description="ANK" evidence="12">
    <location>
        <begin position="101"/>
        <end position="133"/>
    </location>
</feature>
<dbReference type="Pfam" id="PF12796">
    <property type="entry name" value="Ank_2"/>
    <property type="match status" value="4"/>
</dbReference>
<keyword evidence="11" id="KW-0407">Ion channel</keyword>
<dbReference type="Pfam" id="PF00023">
    <property type="entry name" value="Ank"/>
    <property type="match status" value="2"/>
</dbReference>
<evidence type="ECO:0000256" key="4">
    <source>
        <dbReference type="ARBA" id="ARBA00022692"/>
    </source>
</evidence>
<feature type="region of interest" description="Disordered" evidence="13">
    <location>
        <begin position="1053"/>
        <end position="1073"/>
    </location>
</feature>
<keyword evidence="16" id="KW-1185">Reference proteome</keyword>
<dbReference type="InterPro" id="IPR005821">
    <property type="entry name" value="Ion_trans_dom"/>
</dbReference>
<evidence type="ECO:0000256" key="7">
    <source>
        <dbReference type="ARBA" id="ARBA00023043"/>
    </source>
</evidence>
<feature type="repeat" description="ANK" evidence="12">
    <location>
        <begin position="541"/>
        <end position="573"/>
    </location>
</feature>
<organism evidence="16 17">
    <name type="scientific">Actinia tenebrosa</name>
    <name type="common">Australian red waratah sea anemone</name>
    <dbReference type="NCBI Taxonomy" id="6105"/>
    <lineage>
        <taxon>Eukaryota</taxon>
        <taxon>Metazoa</taxon>
        <taxon>Cnidaria</taxon>
        <taxon>Anthozoa</taxon>
        <taxon>Hexacorallia</taxon>
        <taxon>Actiniaria</taxon>
        <taxon>Actiniidae</taxon>
        <taxon>Actinia</taxon>
    </lineage>
</organism>
<dbReference type="InParanoid" id="A0A6P8IBE2"/>
<dbReference type="KEGG" id="aten:116298435"/>
<comment type="subcellular location">
    <subcellularLocation>
        <location evidence="1">Membrane</location>
        <topology evidence="1">Multi-pass membrane protein</topology>
    </subcellularLocation>
</comment>
<evidence type="ECO:0000313" key="16">
    <source>
        <dbReference type="Proteomes" id="UP000515163"/>
    </source>
</evidence>
<feature type="repeat" description="ANK" evidence="12">
    <location>
        <begin position="374"/>
        <end position="406"/>
    </location>
</feature>
<dbReference type="Pfam" id="PF00520">
    <property type="entry name" value="Ion_trans"/>
    <property type="match status" value="1"/>
</dbReference>
<evidence type="ECO:0000256" key="10">
    <source>
        <dbReference type="ARBA" id="ARBA00023180"/>
    </source>
</evidence>
<sequence length="1122" mass="125309">MSQSSLTHLIGEAGKSCQMQGLPSSVSPSNVSFSPQKAHKQKFSVGPEPTSLQLKKRICRSVERNVIEEINLHQTCRDGMYDAVQVLLSDGSRDVNKIDSCGFSPLHYAAKYNHADIASLLLDHGADPSQFNLYDTRKLTPLQIACWFNSLEVVRVLLTSGPKGPEEEGFEQRAIHCAAARGSLKIVEELLLVGKVDPNAIDKIGFTPLHIAASRGREKIVKVLVDHGADVTIQDHDGNMPTHIAAREGHAATLKALLQSVSGKAISMEHVLRSNGTGSCLQLATRRSNVEAAKVCIEFKASTSANLDDTTPPLHTACILGNMELLKSIVSSGASLEAEDIEGMTPILRACLNGNVEIIEYLINEGASLEAEVDAPSPLMCAVKRGHSDAIRLLLRRGSSVFVRDLHQRTCLHVAVWSDNEGTLDILLEDCLALINSRDKECNTPLHYAALNGNLKMILKLLDSGADNNLGDDEDKLPIHLAAEVGDLECFKALFDINPESIHATDYRLRTPLYYAALENHTEVVSFLIENGAHVNIRDDDRLSPLLAVCRESSVDIVELLLNHGANLESLSKNRATALLVASFYGNSHVVRTLLNRGAKIEVDESPFGKGCLEAAMRGGQKDTCMEIIKHKRWRDALKVKDHEGFTCMKGLIEKYPDVAKVVLDKCVVSSNYPPTDEKHSITYNFEFLSIHPDERIYTGCDTYFGPLTMLQNGRSELLLHPVTRELLRAKWNAIAKYQVLFALSMYITFAINFTLYIICFGQINPNTGKMISYDYPFCRDEVMNYQSLAVSLFSGIWLLTHMYRALRERWNYMNRDSLVEVVMLLSCLMSSAFGEYVLVLDQKEQFTWGIYSIVVCYIVLLFYIQTVFDSGIYVTMLFVVLKSLVKVFAIFLILIVAFALVFTFLLYKGEELGNIQGPNNTTIVIKHPFNNIWSAAVKVMAMMIGELEYTRFFVEQDNDSPPLTIFIFVVFCLLLPIVLMNLLIGLAVGDIESVQKNAELKLLTIKIEVIYATEQQLPAFILRYFYKPSVVQYPNRSRGWCSKCIEAVGHRLSGSSSDKDDMAEDTEQTERDSLEKLVTKLCGQIKEQDKRMDKLVSDVEQQRTILDQIADIVFRESDSRL</sequence>
<evidence type="ECO:0000256" key="13">
    <source>
        <dbReference type="SAM" id="MobiDB-lite"/>
    </source>
</evidence>
<gene>
    <name evidence="17" type="primary">LOC116298435</name>
</gene>
<feature type="repeat" description="ANK" evidence="12">
    <location>
        <begin position="574"/>
        <end position="606"/>
    </location>
</feature>
<keyword evidence="3" id="KW-0716">Sensory transduction</keyword>
<dbReference type="PRINTS" id="PR01415">
    <property type="entry name" value="ANKYRIN"/>
</dbReference>
<evidence type="ECO:0000256" key="2">
    <source>
        <dbReference type="ARBA" id="ARBA00022448"/>
    </source>
</evidence>
<keyword evidence="7 12" id="KW-0040">ANK repeat</keyword>
<dbReference type="PANTHER" id="PTHR47143:SF1">
    <property type="entry name" value="ION_TRANS DOMAIN-CONTAINING PROTEIN"/>
    <property type="match status" value="1"/>
</dbReference>
<feature type="repeat" description="ANK" evidence="12">
    <location>
        <begin position="309"/>
        <end position="341"/>
    </location>
</feature>
<dbReference type="SMART" id="SM00248">
    <property type="entry name" value="ANK"/>
    <property type="match status" value="17"/>
</dbReference>
<reference evidence="17" key="1">
    <citation type="submission" date="2025-08" db="UniProtKB">
        <authorList>
            <consortium name="RefSeq"/>
        </authorList>
    </citation>
    <scope>IDENTIFICATION</scope>
    <source>
        <tissue evidence="17">Tentacle</tissue>
    </source>
</reference>
<dbReference type="PROSITE" id="PS50297">
    <property type="entry name" value="ANK_REP_REGION"/>
    <property type="match status" value="9"/>
</dbReference>